<dbReference type="KEGG" id="snn:EWH46_11865"/>
<evidence type="ECO:0000313" key="3">
    <source>
        <dbReference type="Proteomes" id="UP000323522"/>
    </source>
</evidence>
<organism evidence="2 3">
    <name type="scientific">Sphaerotilus sulfidivorans</name>
    <dbReference type="NCBI Taxonomy" id="639200"/>
    <lineage>
        <taxon>Bacteria</taxon>
        <taxon>Pseudomonadati</taxon>
        <taxon>Pseudomonadota</taxon>
        <taxon>Betaproteobacteria</taxon>
        <taxon>Burkholderiales</taxon>
        <taxon>Sphaerotilaceae</taxon>
        <taxon>Sphaerotilus</taxon>
    </lineage>
</organism>
<proteinExistence type="predicted"/>
<dbReference type="Proteomes" id="UP000323522">
    <property type="component" value="Chromosome"/>
</dbReference>
<sequence>MRTPWFDTEIAIIGGLVLAIDQQLSEICKKAVSTEGADEFGYYDAAEHATGLGLVACQTVIATVCGRLGIEKSTAFKLGPVHAGGLTKVQIINHAANYWKHNSEWSHERTDKRREAIARAFDSVGFPVGIDYPLSGVLTELAAPEYASLSAVLSVLEEWKSTVINSLP</sequence>
<keyword evidence="4" id="KW-1185">Reference proteome</keyword>
<evidence type="ECO:0000313" key="1">
    <source>
        <dbReference type="EMBL" id="MET3605309.1"/>
    </source>
</evidence>
<dbReference type="OrthoDB" id="9554194at2"/>
<dbReference type="Proteomes" id="UP001549111">
    <property type="component" value="Unassembled WGS sequence"/>
</dbReference>
<protein>
    <submittedName>
        <fullName evidence="2">Uncharacterized protein</fullName>
    </submittedName>
</protein>
<evidence type="ECO:0000313" key="4">
    <source>
        <dbReference type="Proteomes" id="UP001549111"/>
    </source>
</evidence>
<reference evidence="2 3" key="1">
    <citation type="submission" date="2019-02" db="EMBL/GenBank/DDBJ databases">
        <title>Complete Genome Sequence and Methylome Analysis of Sphaerotilus natans subsp. sulfidivorans D-507.</title>
        <authorList>
            <person name="Fomenkov A."/>
            <person name="Gridneva E."/>
            <person name="Smolyakov D."/>
            <person name="Dubinina G."/>
            <person name="Vincze T."/>
            <person name="Grabovich M."/>
            <person name="Roberts R.J."/>
        </authorList>
    </citation>
    <scope>NUCLEOTIDE SEQUENCE [LARGE SCALE GENOMIC DNA]</scope>
    <source>
        <strain evidence="2 3">D-507</strain>
    </source>
</reference>
<accession>A0A5C1Q2W7</accession>
<gene>
    <name evidence="1" type="ORF">ABIC99_003136</name>
    <name evidence="2" type="ORF">EWH46_11865</name>
</gene>
<evidence type="ECO:0000313" key="2">
    <source>
        <dbReference type="EMBL" id="QEN01410.1"/>
    </source>
</evidence>
<dbReference type="EMBL" id="CP035708">
    <property type="protein sequence ID" value="QEN01410.1"/>
    <property type="molecule type" value="Genomic_DNA"/>
</dbReference>
<dbReference type="EMBL" id="JBEPLS010000014">
    <property type="protein sequence ID" value="MET3605309.1"/>
    <property type="molecule type" value="Genomic_DNA"/>
</dbReference>
<dbReference type="AlphaFoldDB" id="A0A5C1Q2W7"/>
<dbReference type="RefSeq" id="WP_149504096.1">
    <property type="nucleotide sequence ID" value="NZ_CP035708.1"/>
</dbReference>
<reference evidence="1 4" key="2">
    <citation type="submission" date="2024-06" db="EMBL/GenBank/DDBJ databases">
        <title>Genomic Encyclopedia of Type Strains, Phase IV (KMG-IV): sequencing the most valuable type-strain genomes for metagenomic binning, comparative biology and taxonomic classification.</title>
        <authorList>
            <person name="Goeker M."/>
        </authorList>
    </citation>
    <scope>NUCLEOTIDE SEQUENCE [LARGE SCALE GENOMIC DNA]</scope>
    <source>
        <strain evidence="1 4">D-501</strain>
    </source>
</reference>
<name>A0A5C1Q2W7_9BURK</name>